<proteinExistence type="predicted"/>
<name>A0A371E1E5_MUCPR</name>
<feature type="non-terminal residue" evidence="1">
    <location>
        <position position="163"/>
    </location>
</feature>
<accession>A0A371E1E5</accession>
<organism evidence="1 2">
    <name type="scientific">Mucuna pruriens</name>
    <name type="common">Velvet bean</name>
    <name type="synonym">Dolichos pruriens</name>
    <dbReference type="NCBI Taxonomy" id="157652"/>
    <lineage>
        <taxon>Eukaryota</taxon>
        <taxon>Viridiplantae</taxon>
        <taxon>Streptophyta</taxon>
        <taxon>Embryophyta</taxon>
        <taxon>Tracheophyta</taxon>
        <taxon>Spermatophyta</taxon>
        <taxon>Magnoliopsida</taxon>
        <taxon>eudicotyledons</taxon>
        <taxon>Gunneridae</taxon>
        <taxon>Pentapetalae</taxon>
        <taxon>rosids</taxon>
        <taxon>fabids</taxon>
        <taxon>Fabales</taxon>
        <taxon>Fabaceae</taxon>
        <taxon>Papilionoideae</taxon>
        <taxon>50 kb inversion clade</taxon>
        <taxon>NPAAA clade</taxon>
        <taxon>indigoferoid/millettioid clade</taxon>
        <taxon>Phaseoleae</taxon>
        <taxon>Mucuna</taxon>
    </lineage>
</organism>
<dbReference type="AlphaFoldDB" id="A0A371E1E5"/>
<protein>
    <submittedName>
        <fullName evidence="1">Uncharacterized protein</fullName>
    </submittedName>
</protein>
<dbReference type="OrthoDB" id="1418408at2759"/>
<keyword evidence="2" id="KW-1185">Reference proteome</keyword>
<evidence type="ECO:0000313" key="2">
    <source>
        <dbReference type="Proteomes" id="UP000257109"/>
    </source>
</evidence>
<comment type="caution">
    <text evidence="1">The sequence shown here is derived from an EMBL/GenBank/DDBJ whole genome shotgun (WGS) entry which is preliminary data.</text>
</comment>
<evidence type="ECO:0000313" key="1">
    <source>
        <dbReference type="EMBL" id="RDX58551.1"/>
    </source>
</evidence>
<gene>
    <name evidence="1" type="ORF">CR513_62127</name>
</gene>
<sequence length="163" mass="18866">MLRPNEIPNLVGSFRLDAQYISTSLKGCKKMSHIEGDVPPRDDPKFEAWDDEDSLTMTGLWNFMTPKLSRNYMFYSSVREIWENLIEEPIALRKEKQSCIKYPISQFVCTDHLFVQHQSFIAAIDAIKTPTSGHKALKDESWLQAMKEEMEALEIEKFNLGDC</sequence>
<dbReference type="Proteomes" id="UP000257109">
    <property type="component" value="Unassembled WGS sequence"/>
</dbReference>
<dbReference type="EMBL" id="QJKJ01017369">
    <property type="protein sequence ID" value="RDX58551.1"/>
    <property type="molecule type" value="Genomic_DNA"/>
</dbReference>
<reference evidence="1" key="1">
    <citation type="submission" date="2018-05" db="EMBL/GenBank/DDBJ databases">
        <title>Draft genome of Mucuna pruriens seed.</title>
        <authorList>
            <person name="Nnadi N.E."/>
            <person name="Vos R."/>
            <person name="Hasami M.H."/>
            <person name="Devisetty U.K."/>
            <person name="Aguiy J.C."/>
        </authorList>
    </citation>
    <scope>NUCLEOTIDE SEQUENCE [LARGE SCALE GENOMIC DNA]</scope>
    <source>
        <strain evidence="1">JCA_2017</strain>
    </source>
</reference>